<feature type="transmembrane region" description="Helical" evidence="17">
    <location>
        <begin position="361"/>
        <end position="384"/>
    </location>
</feature>
<dbReference type="AlphaFoldDB" id="A0A672QNW1"/>
<dbReference type="PROSITE" id="PS50221">
    <property type="entry name" value="GAIN_B"/>
    <property type="match status" value="1"/>
</dbReference>
<name>A0A672QNW1_SINGR</name>
<dbReference type="InterPro" id="IPR000203">
    <property type="entry name" value="GPS"/>
</dbReference>
<dbReference type="InterPro" id="IPR000152">
    <property type="entry name" value="EGF-type_Asp/Asn_hydroxyl_site"/>
</dbReference>
<feature type="domain" description="GAIN-B" evidence="19">
    <location>
        <begin position="60"/>
        <end position="213"/>
    </location>
</feature>
<evidence type="ECO:0000259" key="20">
    <source>
        <dbReference type="PROSITE" id="PS50261"/>
    </source>
</evidence>
<dbReference type="Pfam" id="PF01825">
    <property type="entry name" value="GPS"/>
    <property type="match status" value="1"/>
</dbReference>
<reference evidence="21" key="2">
    <citation type="submission" date="2025-09" db="UniProtKB">
        <authorList>
            <consortium name="Ensembl"/>
        </authorList>
    </citation>
    <scope>IDENTIFICATION</scope>
</reference>
<keyword evidence="4 16" id="KW-0245">EGF-like domain</keyword>
<feature type="transmembrane region" description="Helical" evidence="17">
    <location>
        <begin position="279"/>
        <end position="301"/>
    </location>
</feature>
<feature type="transmembrane region" description="Helical" evidence="17">
    <location>
        <begin position="255"/>
        <end position="273"/>
    </location>
</feature>
<comment type="similarity">
    <text evidence="2">Belongs to the G-protein coupled receptor 2 family. Adhesion G-protein coupled receptor (ADGR) subfamily.</text>
</comment>
<dbReference type="FunFam" id="1.20.1070.10:FF:000054">
    <property type="entry name" value="Adhesion G protein-coupled receptor E3"/>
    <property type="match status" value="1"/>
</dbReference>
<evidence type="ECO:0000256" key="17">
    <source>
        <dbReference type="SAM" id="Phobius"/>
    </source>
</evidence>
<dbReference type="Gene3D" id="2.10.25.10">
    <property type="entry name" value="Laminin"/>
    <property type="match status" value="2"/>
</dbReference>
<dbReference type="PROSITE" id="PS01187">
    <property type="entry name" value="EGF_CA"/>
    <property type="match status" value="1"/>
</dbReference>
<evidence type="ECO:0000256" key="7">
    <source>
        <dbReference type="ARBA" id="ARBA00022737"/>
    </source>
</evidence>
<dbReference type="Pfam" id="PF00002">
    <property type="entry name" value="7tm_2"/>
    <property type="match status" value="1"/>
</dbReference>
<evidence type="ECO:0000256" key="8">
    <source>
        <dbReference type="ARBA" id="ARBA00022837"/>
    </source>
</evidence>
<dbReference type="InterPro" id="IPR001740">
    <property type="entry name" value="GPCR_2_EMR1-like_rcpt"/>
</dbReference>
<keyword evidence="22" id="KW-1185">Reference proteome</keyword>
<evidence type="ECO:0000256" key="2">
    <source>
        <dbReference type="ARBA" id="ARBA00007343"/>
    </source>
</evidence>
<dbReference type="CDD" id="cd00054">
    <property type="entry name" value="EGF_CA"/>
    <property type="match status" value="2"/>
</dbReference>
<evidence type="ECO:0000256" key="4">
    <source>
        <dbReference type="ARBA" id="ARBA00022536"/>
    </source>
</evidence>
<dbReference type="PROSITE" id="PS00010">
    <property type="entry name" value="ASX_HYDROXYL"/>
    <property type="match status" value="1"/>
</dbReference>
<gene>
    <name evidence="21" type="primary">LOC107567232</name>
</gene>
<protein>
    <submittedName>
        <fullName evidence="21">CD97 antigen-like</fullName>
    </submittedName>
</protein>
<dbReference type="PANTHER" id="PTHR12011:SF433">
    <property type="entry name" value="ADHESION G PROTEIN-COUPLED RECEPTOR E1-LIKE-RELATED"/>
    <property type="match status" value="1"/>
</dbReference>
<keyword evidence="9 17" id="KW-1133">Transmembrane helix</keyword>
<evidence type="ECO:0000256" key="11">
    <source>
        <dbReference type="ARBA" id="ARBA00023136"/>
    </source>
</evidence>
<dbReference type="InterPro" id="IPR001881">
    <property type="entry name" value="EGF-like_Ca-bd_dom"/>
</dbReference>
<dbReference type="InterPro" id="IPR018097">
    <property type="entry name" value="EGF_Ca-bd_CS"/>
</dbReference>
<dbReference type="InterPro" id="IPR000742">
    <property type="entry name" value="EGF"/>
</dbReference>
<dbReference type="PROSITE" id="PS50026">
    <property type="entry name" value="EGF_3"/>
    <property type="match status" value="1"/>
</dbReference>
<dbReference type="SUPFAM" id="SSF57196">
    <property type="entry name" value="EGF/Laminin"/>
    <property type="match status" value="2"/>
</dbReference>
<evidence type="ECO:0000256" key="5">
    <source>
        <dbReference type="ARBA" id="ARBA00022692"/>
    </source>
</evidence>
<keyword evidence="3" id="KW-1003">Cell membrane</keyword>
<keyword evidence="5 17" id="KW-0812">Transmembrane</keyword>
<keyword evidence="15" id="KW-0807">Transducer</keyword>
<organism evidence="21 22">
    <name type="scientific">Sinocyclocheilus grahami</name>
    <name type="common">Dianchi golden-line fish</name>
    <name type="synonym">Barbus grahami</name>
    <dbReference type="NCBI Taxonomy" id="75366"/>
    <lineage>
        <taxon>Eukaryota</taxon>
        <taxon>Metazoa</taxon>
        <taxon>Chordata</taxon>
        <taxon>Craniata</taxon>
        <taxon>Vertebrata</taxon>
        <taxon>Euteleostomi</taxon>
        <taxon>Actinopterygii</taxon>
        <taxon>Neopterygii</taxon>
        <taxon>Teleostei</taxon>
        <taxon>Ostariophysi</taxon>
        <taxon>Cypriniformes</taxon>
        <taxon>Cyprinidae</taxon>
        <taxon>Cyprininae</taxon>
        <taxon>Sinocyclocheilus</taxon>
    </lineage>
</organism>
<dbReference type="GO" id="GO:0007189">
    <property type="term" value="P:adenylate cyclase-activating G protein-coupled receptor signaling pathway"/>
    <property type="evidence" value="ECO:0007669"/>
    <property type="project" value="TreeGrafter"/>
</dbReference>
<dbReference type="SMART" id="SM00303">
    <property type="entry name" value="GPS"/>
    <property type="match status" value="1"/>
</dbReference>
<evidence type="ECO:0000256" key="12">
    <source>
        <dbReference type="ARBA" id="ARBA00023157"/>
    </source>
</evidence>
<dbReference type="Gene3D" id="1.20.1070.10">
    <property type="entry name" value="Rhodopsin 7-helix transmembrane proteins"/>
    <property type="match status" value="1"/>
</dbReference>
<dbReference type="Pfam" id="PF07645">
    <property type="entry name" value="EGF_CA"/>
    <property type="match status" value="2"/>
</dbReference>
<comment type="subcellular location">
    <subcellularLocation>
        <location evidence="1">Cell membrane</location>
        <topology evidence="1">Multi-pass membrane protein</topology>
    </subcellularLocation>
</comment>
<dbReference type="PRINTS" id="PR00249">
    <property type="entry name" value="GPCRSECRETIN"/>
</dbReference>
<evidence type="ECO:0000313" key="21">
    <source>
        <dbReference type="Ensembl" id="ENSSGRP00000077658.1"/>
    </source>
</evidence>
<evidence type="ECO:0000256" key="10">
    <source>
        <dbReference type="ARBA" id="ARBA00023040"/>
    </source>
</evidence>
<dbReference type="InterPro" id="IPR057244">
    <property type="entry name" value="GAIN_B"/>
</dbReference>
<dbReference type="InterPro" id="IPR046338">
    <property type="entry name" value="GAIN_dom_sf"/>
</dbReference>
<feature type="transmembrane region" description="Helical" evidence="17">
    <location>
        <begin position="220"/>
        <end position="243"/>
    </location>
</feature>
<dbReference type="PRINTS" id="PR01128">
    <property type="entry name" value="EMR1HORMONER"/>
</dbReference>
<comment type="caution">
    <text evidence="16">Lacks conserved residue(s) required for the propagation of feature annotation.</text>
</comment>
<feature type="domain" description="EGF-like" evidence="18">
    <location>
        <begin position="43"/>
        <end position="80"/>
    </location>
</feature>
<dbReference type="Proteomes" id="UP000472262">
    <property type="component" value="Unassembled WGS sequence"/>
</dbReference>
<evidence type="ECO:0000256" key="1">
    <source>
        <dbReference type="ARBA" id="ARBA00004651"/>
    </source>
</evidence>
<dbReference type="GO" id="GO:0007166">
    <property type="term" value="P:cell surface receptor signaling pathway"/>
    <property type="evidence" value="ECO:0007669"/>
    <property type="project" value="InterPro"/>
</dbReference>
<feature type="domain" description="G-protein coupled receptors family 2 profile 2" evidence="20">
    <location>
        <begin position="218"/>
        <end position="458"/>
    </location>
</feature>
<dbReference type="InterPro" id="IPR049883">
    <property type="entry name" value="NOTCH1_EGF-like"/>
</dbReference>
<evidence type="ECO:0000256" key="14">
    <source>
        <dbReference type="ARBA" id="ARBA00023180"/>
    </source>
</evidence>
<reference evidence="21" key="1">
    <citation type="submission" date="2025-08" db="UniProtKB">
        <authorList>
            <consortium name="Ensembl"/>
        </authorList>
    </citation>
    <scope>IDENTIFICATION</scope>
</reference>
<evidence type="ECO:0000256" key="3">
    <source>
        <dbReference type="ARBA" id="ARBA00022475"/>
    </source>
</evidence>
<sequence>TDCGPNAKCINSEGGYNCTCQTGYISSNGKEIFNSGQGVHCIDRNECDDSSFCGKHATCHNTAGSFYCICAAGFRLKSGETNFTDIYKSFFVHQPGFTTAAFLSYKSLEKSLNSYFNHLETWQNQTFKINSKVVTATVSNNETTNLKKPVHLTFSHLEKKNEKHICVFWDHKLEGGAWSTRGCTTVSSSADQTVCFCSHLSSFAVLMALYDIGDVYELRLVTLVGLPLSLVCLLICIVTFYLVQSIQSTRNTIHLHLCISLFIAYFVFLVGITRTENKVGCAVVAGILHYFFLASFCWMCLEGVQLFRMVVLVFNTTLRPFYMFAAGYGVPAVIVAISATVNASGYGTDSYCWLNIKDGFIWSFYGPVCVIIIVNVFFFLITIWKLAEKCSSLNPDLSSLRKIKAFMVTAIAQLCILGIMWVFGCFQFDKGTLAMSYIFTILSSLQGVLMFFMHCWLSKQVSPVPLITKMQRLVKIWNDRSLMALSKY</sequence>
<feature type="transmembrane region" description="Helical" evidence="17">
    <location>
        <begin position="321"/>
        <end position="341"/>
    </location>
</feature>
<evidence type="ECO:0000259" key="19">
    <source>
        <dbReference type="PROSITE" id="PS50221"/>
    </source>
</evidence>
<dbReference type="InterPro" id="IPR017981">
    <property type="entry name" value="GPCR_2-like_7TM"/>
</dbReference>
<keyword evidence="6" id="KW-0732">Signal</keyword>
<accession>A0A672QNW1</accession>
<evidence type="ECO:0000259" key="18">
    <source>
        <dbReference type="PROSITE" id="PS50026"/>
    </source>
</evidence>
<dbReference type="GO" id="GO:0005509">
    <property type="term" value="F:calcium ion binding"/>
    <property type="evidence" value="ECO:0007669"/>
    <property type="project" value="InterPro"/>
</dbReference>
<dbReference type="GO" id="GO:0005886">
    <property type="term" value="C:plasma membrane"/>
    <property type="evidence" value="ECO:0007669"/>
    <property type="project" value="UniProtKB-SubCell"/>
</dbReference>
<evidence type="ECO:0000256" key="6">
    <source>
        <dbReference type="ARBA" id="ARBA00022729"/>
    </source>
</evidence>
<keyword evidence="10" id="KW-0297">G-protein coupled receptor</keyword>
<dbReference type="Gene3D" id="2.60.220.50">
    <property type="match status" value="1"/>
</dbReference>
<dbReference type="PANTHER" id="PTHR12011">
    <property type="entry name" value="ADHESION G-PROTEIN COUPLED RECEPTOR"/>
    <property type="match status" value="1"/>
</dbReference>
<evidence type="ECO:0000256" key="13">
    <source>
        <dbReference type="ARBA" id="ARBA00023170"/>
    </source>
</evidence>
<keyword evidence="14" id="KW-0325">Glycoprotein</keyword>
<dbReference type="Ensembl" id="ENSSGRT00000082675.1">
    <property type="protein sequence ID" value="ENSSGRP00000077658.1"/>
    <property type="gene ID" value="ENSSGRG00000039329.1"/>
</dbReference>
<feature type="transmembrane region" description="Helical" evidence="17">
    <location>
        <begin position="405"/>
        <end position="423"/>
    </location>
</feature>
<evidence type="ECO:0000256" key="16">
    <source>
        <dbReference type="PROSITE-ProRule" id="PRU00076"/>
    </source>
</evidence>
<proteinExistence type="inferred from homology"/>
<dbReference type="SMART" id="SM00179">
    <property type="entry name" value="EGF_CA"/>
    <property type="match status" value="2"/>
</dbReference>
<dbReference type="PROSITE" id="PS50261">
    <property type="entry name" value="G_PROTEIN_RECEP_F2_4"/>
    <property type="match status" value="1"/>
</dbReference>
<keyword evidence="12" id="KW-1015">Disulfide bond</keyword>
<feature type="transmembrane region" description="Helical" evidence="17">
    <location>
        <begin position="435"/>
        <end position="457"/>
    </location>
</feature>
<dbReference type="GO" id="GO:0004930">
    <property type="term" value="F:G protein-coupled receptor activity"/>
    <property type="evidence" value="ECO:0007669"/>
    <property type="project" value="UniProtKB-KW"/>
</dbReference>
<evidence type="ECO:0000313" key="22">
    <source>
        <dbReference type="Proteomes" id="UP000472262"/>
    </source>
</evidence>
<keyword evidence="8" id="KW-0106">Calcium</keyword>
<evidence type="ECO:0000256" key="9">
    <source>
        <dbReference type="ARBA" id="ARBA00022989"/>
    </source>
</evidence>
<keyword evidence="11 17" id="KW-0472">Membrane</keyword>
<keyword evidence="13" id="KW-0675">Receptor</keyword>
<dbReference type="InterPro" id="IPR000832">
    <property type="entry name" value="GPCR_2_secretin-like"/>
</dbReference>
<evidence type="ECO:0000256" key="15">
    <source>
        <dbReference type="ARBA" id="ARBA00023224"/>
    </source>
</evidence>
<dbReference type="SMART" id="SM00181">
    <property type="entry name" value="EGF"/>
    <property type="match status" value="2"/>
</dbReference>
<keyword evidence="7" id="KW-0677">Repeat</keyword>